<dbReference type="EMBL" id="MFAM01000024">
    <property type="protein sequence ID" value="OGD79210.1"/>
    <property type="molecule type" value="Genomic_DNA"/>
</dbReference>
<feature type="transmembrane region" description="Helical" evidence="1">
    <location>
        <begin position="334"/>
        <end position="353"/>
    </location>
</feature>
<feature type="transmembrane region" description="Helical" evidence="1">
    <location>
        <begin position="185"/>
        <end position="205"/>
    </location>
</feature>
<feature type="transmembrane region" description="Helical" evidence="1">
    <location>
        <begin position="211"/>
        <end position="230"/>
    </location>
</feature>
<gene>
    <name evidence="2" type="ORF">A2368_00515</name>
</gene>
<accession>A0A1F5FI10</accession>
<dbReference type="Proteomes" id="UP000176682">
    <property type="component" value="Unassembled WGS sequence"/>
</dbReference>
<reference evidence="2 3" key="1">
    <citation type="journal article" date="2016" name="Nat. Commun.">
        <title>Thousands of microbial genomes shed light on interconnected biogeochemical processes in an aquifer system.</title>
        <authorList>
            <person name="Anantharaman K."/>
            <person name="Brown C.T."/>
            <person name="Hug L.A."/>
            <person name="Sharon I."/>
            <person name="Castelle C.J."/>
            <person name="Probst A.J."/>
            <person name="Thomas B.C."/>
            <person name="Singh A."/>
            <person name="Wilkins M.J."/>
            <person name="Karaoz U."/>
            <person name="Brodie E.L."/>
            <person name="Williams K.H."/>
            <person name="Hubbard S.S."/>
            <person name="Banfield J.F."/>
        </authorList>
    </citation>
    <scope>NUCLEOTIDE SEQUENCE [LARGE SCALE GENOMIC DNA]</scope>
</reference>
<keyword evidence="1" id="KW-0812">Transmembrane</keyword>
<evidence type="ECO:0000256" key="1">
    <source>
        <dbReference type="SAM" id="Phobius"/>
    </source>
</evidence>
<proteinExistence type="predicted"/>
<feature type="transmembrane region" description="Helical" evidence="1">
    <location>
        <begin position="135"/>
        <end position="153"/>
    </location>
</feature>
<feature type="transmembrane region" description="Helical" evidence="1">
    <location>
        <begin position="102"/>
        <end position="123"/>
    </location>
</feature>
<evidence type="ECO:0008006" key="4">
    <source>
        <dbReference type="Google" id="ProtNLM"/>
    </source>
</evidence>
<evidence type="ECO:0000313" key="3">
    <source>
        <dbReference type="Proteomes" id="UP000176682"/>
    </source>
</evidence>
<feature type="transmembrane region" description="Helical" evidence="1">
    <location>
        <begin position="311"/>
        <end position="327"/>
    </location>
</feature>
<organism evidence="2 3">
    <name type="scientific">Candidatus Collierbacteria bacterium RIFOXYB1_FULL_49_13</name>
    <dbReference type="NCBI Taxonomy" id="1817728"/>
    <lineage>
        <taxon>Bacteria</taxon>
        <taxon>Candidatus Collieribacteriota</taxon>
    </lineage>
</organism>
<evidence type="ECO:0000313" key="2">
    <source>
        <dbReference type="EMBL" id="OGD79210.1"/>
    </source>
</evidence>
<sequence length="367" mass="41844">MKRFLAAGLVALVSLALFWTPFAGKIGDIGGIEFGHRGMETIIQNFDGLNFLVIAKSWYNPEVIRAINAQFLTGNEPIYFTAHFPMMGAVVKLFGLVMPYPMALLFTIVLTNGLLGIVLYLFFETVVKDKRLAGILMMVALFFPARMLSVRAVGSNEPLFISLILLSLMWAMRAKYWASAVAGALAVLTRSPGILLFVAYLWMWWRKPSKLAPYLLMPLSLIGLFIFYGFQYHDPLAYFHSGDNLHIFVTPFQIFSNTQSWISDMWREDIIYVYLFYGIGISLIKEKRLKIFGWIYGLTLLFVAHRDLGRYALPIAPLALLGYAPYLEKIPQKAWWILAILLIPIYLLGWQFVLKNVQPINDWGVFL</sequence>
<protein>
    <recommendedName>
        <fullName evidence="4">Glycosyltransferase RgtA/B/C/D-like domain-containing protein</fullName>
    </recommendedName>
</protein>
<name>A0A1F5FI10_9BACT</name>
<feature type="transmembrane region" description="Helical" evidence="1">
    <location>
        <begin position="289"/>
        <end position="305"/>
    </location>
</feature>
<comment type="caution">
    <text evidence="2">The sequence shown here is derived from an EMBL/GenBank/DDBJ whole genome shotgun (WGS) entry which is preliminary data.</text>
</comment>
<keyword evidence="1" id="KW-1133">Transmembrane helix</keyword>
<keyword evidence="1" id="KW-0472">Membrane</keyword>
<dbReference type="AlphaFoldDB" id="A0A1F5FI10"/>